<name>A0A7M1VSD0_VIBPH</name>
<protein>
    <submittedName>
        <fullName evidence="3">O-antigen biosynthesis glycosyltransferase WbnK</fullName>
        <ecNumber evidence="3">2.4.1.308</ecNumber>
    </submittedName>
</protein>
<dbReference type="GO" id="GO:0016020">
    <property type="term" value="C:membrane"/>
    <property type="evidence" value="ECO:0007669"/>
    <property type="project" value="InterPro"/>
</dbReference>
<evidence type="ECO:0000256" key="2">
    <source>
        <dbReference type="ARBA" id="ARBA00022679"/>
    </source>
</evidence>
<dbReference type="GO" id="GO:0008107">
    <property type="term" value="F:galactoside 2-alpha-L-fucosyltransferase activity"/>
    <property type="evidence" value="ECO:0007669"/>
    <property type="project" value="InterPro"/>
</dbReference>
<dbReference type="AlphaFoldDB" id="A0A7M1VSD0"/>
<evidence type="ECO:0000256" key="1">
    <source>
        <dbReference type="ARBA" id="ARBA00022676"/>
    </source>
</evidence>
<organism evidence="3">
    <name type="scientific">Vibrio parahaemolyticus</name>
    <dbReference type="NCBI Taxonomy" id="670"/>
    <lineage>
        <taxon>Bacteria</taxon>
        <taxon>Pseudomonadati</taxon>
        <taxon>Pseudomonadota</taxon>
        <taxon>Gammaproteobacteria</taxon>
        <taxon>Vibrionales</taxon>
        <taxon>Vibrionaceae</taxon>
        <taxon>Vibrio</taxon>
    </lineage>
</organism>
<dbReference type="GO" id="GO:0005975">
    <property type="term" value="P:carbohydrate metabolic process"/>
    <property type="evidence" value="ECO:0007669"/>
    <property type="project" value="InterPro"/>
</dbReference>
<gene>
    <name evidence="3" type="primary">wbnK</name>
    <name evidence="3" type="ORF">VP52_00014</name>
</gene>
<sequence length="279" mass="32277">MITIKLTGGLGNQMFQYATALSLAIKKDTSVTLDISEFKIYNLRNYELDKFNISSNVTNNSSIIARIVKKLKAKSLFKRRYFFEQSLEYTDNLESVGKNVYLDGYFQSELYFLDIKEKLIEEFQLKNDLSSYAVQIESEITHSNQTTISLHVRRGDYITNSHTNSIHGVCSLSYYHSAIKRLESIFDDVHYYIFSDDIAWVKENLPLVNATYIEGGNSRSPHEDIYLMSCCQHNIIANSSFSWWGGWLNTNLDKVVIAPDNWFKKNIPNNIIPNDWIKL</sequence>
<reference evidence="3" key="1">
    <citation type="submission" date="2020-08" db="EMBL/GenBank/DDBJ databases">
        <title>Genetic structure, function and evolution of capsule biosynthesis loci in Vibrio parahaemolyticus.</title>
        <authorList>
            <person name="Li L."/>
            <person name="Bian S."/>
        </authorList>
    </citation>
    <scope>NUCLEOTIDE SEQUENCE</scope>
    <source>
        <strain evidence="3">VP52</strain>
    </source>
</reference>
<dbReference type="EC" id="2.4.1.308" evidence="3"/>
<dbReference type="PANTHER" id="PTHR11927:SF9">
    <property type="entry name" value="L-FUCOSYLTRANSFERASE"/>
    <property type="match status" value="1"/>
</dbReference>
<proteinExistence type="predicted"/>
<keyword evidence="2 3" id="KW-0808">Transferase</keyword>
<dbReference type="CDD" id="cd11301">
    <property type="entry name" value="Fut1_Fut2_like"/>
    <property type="match status" value="1"/>
</dbReference>
<accession>A0A7M1VSD0</accession>
<keyword evidence="1 3" id="KW-0328">Glycosyltransferase</keyword>
<dbReference type="InterPro" id="IPR002516">
    <property type="entry name" value="Glyco_trans_11"/>
</dbReference>
<dbReference type="EMBL" id="MT898049">
    <property type="protein sequence ID" value="QOS16366.1"/>
    <property type="molecule type" value="Genomic_DNA"/>
</dbReference>
<dbReference type="PANTHER" id="PTHR11927">
    <property type="entry name" value="GALACTOSIDE 2-L-FUCOSYLTRANSFERASE"/>
    <property type="match status" value="1"/>
</dbReference>
<evidence type="ECO:0000313" key="3">
    <source>
        <dbReference type="EMBL" id="QOS16366.1"/>
    </source>
</evidence>
<dbReference type="Pfam" id="PF01531">
    <property type="entry name" value="Glyco_transf_11"/>
    <property type="match status" value="1"/>
</dbReference>